<evidence type="ECO:0000313" key="2">
    <source>
        <dbReference type="EMBL" id="MFC5480610.1"/>
    </source>
</evidence>
<dbReference type="EMBL" id="JBHSMR010000014">
    <property type="protein sequence ID" value="MFC5480610.1"/>
    <property type="molecule type" value="Genomic_DNA"/>
</dbReference>
<proteinExistence type="predicted"/>
<comment type="caution">
    <text evidence="2">The sequence shown here is derived from an EMBL/GenBank/DDBJ whole genome shotgun (WGS) entry which is preliminary data.</text>
</comment>
<reference evidence="3" key="1">
    <citation type="journal article" date="2019" name="Int. J. Syst. Evol. Microbiol.">
        <title>The Global Catalogue of Microorganisms (GCM) 10K type strain sequencing project: providing services to taxonomists for standard genome sequencing and annotation.</title>
        <authorList>
            <consortium name="The Broad Institute Genomics Platform"/>
            <consortium name="The Broad Institute Genome Sequencing Center for Infectious Disease"/>
            <person name="Wu L."/>
            <person name="Ma J."/>
        </authorList>
    </citation>
    <scope>NUCLEOTIDE SEQUENCE [LARGE SCALE GENOMIC DNA]</scope>
    <source>
        <strain evidence="3">CCUG 43111</strain>
    </source>
</reference>
<gene>
    <name evidence="2" type="ORF">ACFPQ5_20605</name>
</gene>
<feature type="signal peptide" evidence="1">
    <location>
        <begin position="1"/>
        <end position="19"/>
    </location>
</feature>
<dbReference type="Proteomes" id="UP001596101">
    <property type="component" value="Unassembled WGS sequence"/>
</dbReference>
<accession>A0ABW0MSI4</accession>
<dbReference type="RefSeq" id="WP_379760299.1">
    <property type="nucleotide sequence ID" value="NZ_JBHSMR010000014.1"/>
</dbReference>
<keyword evidence="1" id="KW-0732">Signal</keyword>
<evidence type="ECO:0000256" key="1">
    <source>
        <dbReference type="SAM" id="SignalP"/>
    </source>
</evidence>
<feature type="chain" id="PRO_5045849918" evidence="1">
    <location>
        <begin position="20"/>
        <end position="297"/>
    </location>
</feature>
<protein>
    <submittedName>
        <fullName evidence="2">Uncharacterized protein</fullName>
    </submittedName>
</protein>
<organism evidence="2 3">
    <name type="scientific">Massilia suwonensis</name>
    <dbReference type="NCBI Taxonomy" id="648895"/>
    <lineage>
        <taxon>Bacteria</taxon>
        <taxon>Pseudomonadati</taxon>
        <taxon>Pseudomonadota</taxon>
        <taxon>Betaproteobacteria</taxon>
        <taxon>Burkholderiales</taxon>
        <taxon>Oxalobacteraceae</taxon>
        <taxon>Telluria group</taxon>
        <taxon>Massilia</taxon>
    </lineage>
</organism>
<keyword evidence="3" id="KW-1185">Reference proteome</keyword>
<name>A0ABW0MSI4_9BURK</name>
<sequence length="297" mass="31449">MGRPARLALSLCLPGLLFAGTAGVAGATNYTLWIHGRTGGGAIGNYNDFAYFGPNTVAAGVNKKSVNWDGRSGVASQSGYVRNALDCFCTGENWCYIGVHSAGDMLIGYTLANYGGSARPVTTAQPNAAGVCTASAGRTQTGWNIRWVLVAAGSAGGSELADIGAWTTSEPMVQQHKVATARALYNHNDTRGVWFYNYAGANGTLYSFTLPGQDDEVVAYHSSGGVSGTGGSSYCNRGDWFCDDLTLGSGPNQGGRPKWAYHSVMFRDDGEDYGHYTGRNWGGITSLVRRDMDAWAR</sequence>
<evidence type="ECO:0000313" key="3">
    <source>
        <dbReference type="Proteomes" id="UP001596101"/>
    </source>
</evidence>